<name>X1RHB7_9ZZZZ</name>
<reference evidence="1" key="1">
    <citation type="journal article" date="2014" name="Front. Microbiol.">
        <title>High frequency of phylogenetically diverse reductive dehalogenase-homologous genes in deep subseafloor sedimentary metagenomes.</title>
        <authorList>
            <person name="Kawai M."/>
            <person name="Futagami T."/>
            <person name="Toyoda A."/>
            <person name="Takaki Y."/>
            <person name="Nishi S."/>
            <person name="Hori S."/>
            <person name="Arai W."/>
            <person name="Tsubouchi T."/>
            <person name="Morono Y."/>
            <person name="Uchiyama I."/>
            <person name="Ito T."/>
            <person name="Fujiyama A."/>
            <person name="Inagaki F."/>
            <person name="Takami H."/>
        </authorList>
    </citation>
    <scope>NUCLEOTIDE SEQUENCE</scope>
    <source>
        <strain evidence="1">Expedition CK06-06</strain>
    </source>
</reference>
<protein>
    <submittedName>
        <fullName evidence="1">Uncharacterized protein</fullName>
    </submittedName>
</protein>
<accession>X1RHB7</accession>
<proteinExistence type="predicted"/>
<gene>
    <name evidence="1" type="ORF">S12H4_01523</name>
</gene>
<dbReference type="EMBL" id="BARW01000311">
    <property type="protein sequence ID" value="GAI62535.1"/>
    <property type="molecule type" value="Genomic_DNA"/>
</dbReference>
<dbReference type="AlphaFoldDB" id="X1RHB7"/>
<evidence type="ECO:0000313" key="1">
    <source>
        <dbReference type="EMBL" id="GAI62535.1"/>
    </source>
</evidence>
<organism evidence="1">
    <name type="scientific">marine sediment metagenome</name>
    <dbReference type="NCBI Taxonomy" id="412755"/>
    <lineage>
        <taxon>unclassified sequences</taxon>
        <taxon>metagenomes</taxon>
        <taxon>ecological metagenomes</taxon>
    </lineage>
</organism>
<comment type="caution">
    <text evidence="1">The sequence shown here is derived from an EMBL/GenBank/DDBJ whole genome shotgun (WGS) entry which is preliminary data.</text>
</comment>
<sequence length="82" mass="9788">MTDYKKINELIHLSYRALVSCHYTRAEKLIIQIILEAQKAEDWVTFELAKKALTECQRFHFLDVLRILKRIDPIQSLRKELS</sequence>